<sequence length="73" mass="8325">MFVVTYYDHRNVLLTQLLKNLPAEGENVKIKGRKGKITAVSPIDEKYVHVYVALEAVNKNKLAVVDNSKKKKR</sequence>
<keyword evidence="2" id="KW-1185">Reference proteome</keyword>
<accession>A0ABV6KXC8</accession>
<evidence type="ECO:0008006" key="3">
    <source>
        <dbReference type="Google" id="ProtNLM"/>
    </source>
</evidence>
<gene>
    <name evidence="1" type="ORF">ACFFHF_20945</name>
</gene>
<dbReference type="Proteomes" id="UP001589738">
    <property type="component" value="Unassembled WGS sequence"/>
</dbReference>
<comment type="caution">
    <text evidence="1">The sequence shown here is derived from an EMBL/GenBank/DDBJ whole genome shotgun (WGS) entry which is preliminary data.</text>
</comment>
<name>A0ABV6KXC8_9BACI</name>
<protein>
    <recommendedName>
        <fullName evidence="3">Preprotein translocase subunit SecA</fullName>
    </recommendedName>
</protein>
<dbReference type="EMBL" id="JBHLUU010000123">
    <property type="protein sequence ID" value="MFC0477662.1"/>
    <property type="molecule type" value="Genomic_DNA"/>
</dbReference>
<proteinExistence type="predicted"/>
<organism evidence="1 2">
    <name type="scientific">Robertmurraya beringensis</name>
    <dbReference type="NCBI Taxonomy" id="641660"/>
    <lineage>
        <taxon>Bacteria</taxon>
        <taxon>Bacillati</taxon>
        <taxon>Bacillota</taxon>
        <taxon>Bacilli</taxon>
        <taxon>Bacillales</taxon>
        <taxon>Bacillaceae</taxon>
        <taxon>Robertmurraya</taxon>
    </lineage>
</organism>
<dbReference type="RefSeq" id="WP_119706709.1">
    <property type="nucleotide sequence ID" value="NZ_JBHLUU010000123.1"/>
</dbReference>
<reference evidence="1 2" key="1">
    <citation type="submission" date="2024-09" db="EMBL/GenBank/DDBJ databases">
        <authorList>
            <person name="Sun Q."/>
            <person name="Mori K."/>
        </authorList>
    </citation>
    <scope>NUCLEOTIDE SEQUENCE [LARGE SCALE GENOMIC DNA]</scope>
    <source>
        <strain evidence="1 2">CGMCC 1.9126</strain>
    </source>
</reference>
<evidence type="ECO:0000313" key="1">
    <source>
        <dbReference type="EMBL" id="MFC0477662.1"/>
    </source>
</evidence>
<evidence type="ECO:0000313" key="2">
    <source>
        <dbReference type="Proteomes" id="UP001589738"/>
    </source>
</evidence>